<dbReference type="Gene3D" id="3.40.50.1820">
    <property type="entry name" value="alpha/beta hydrolase"/>
    <property type="match status" value="1"/>
</dbReference>
<dbReference type="EMBL" id="JAFGIX010000024">
    <property type="protein sequence ID" value="MBN1572520.1"/>
    <property type="molecule type" value="Genomic_DNA"/>
</dbReference>
<dbReference type="AlphaFoldDB" id="A0A9D8KE19"/>
<protein>
    <submittedName>
        <fullName evidence="2">Alpha/beta fold hydrolase</fullName>
    </submittedName>
</protein>
<organism evidence="2 3">
    <name type="scientific">Candidatus Zymogenus saltonus</name>
    <dbReference type="NCBI Taxonomy" id="2844893"/>
    <lineage>
        <taxon>Bacteria</taxon>
        <taxon>Deltaproteobacteria</taxon>
        <taxon>Candidatus Zymogenia</taxon>
        <taxon>Candidatus Zymogeniales</taxon>
        <taxon>Candidatus Zymogenaceae</taxon>
        <taxon>Candidatus Zymogenus</taxon>
    </lineage>
</organism>
<sequence length="210" mass="22605">MKEEKITIPSGEVTLTGGLTRASGESNESPIAIICHPHPHYGGSMHNNVVEGVLINVINRGYSALRFNLRGVGGSGGRATGTLEDGRDVKAAVDFVSEMGGFNPIYLVGYSYGAWVGLHHAISDNRISAWAAVSPPVSMFDFSYLEGAKVPKFFVAGDRDDFLDLDVLKELVQRLDEPKELVVIRGADHFYGGFEYDVGELVGGFLKGLG</sequence>
<dbReference type="PANTHER" id="PTHR42103:SF2">
    <property type="entry name" value="AB HYDROLASE-1 DOMAIN-CONTAINING PROTEIN"/>
    <property type="match status" value="1"/>
</dbReference>
<reference evidence="2" key="1">
    <citation type="journal article" date="2021" name="Environ. Microbiol.">
        <title>Genomic characterization of three novel Desulfobacterota classes expand the metabolic and phylogenetic diversity of the phylum.</title>
        <authorList>
            <person name="Murphy C.L."/>
            <person name="Biggerstaff J."/>
            <person name="Eichhorn A."/>
            <person name="Ewing E."/>
            <person name="Shahan R."/>
            <person name="Soriano D."/>
            <person name="Stewart S."/>
            <person name="VanMol K."/>
            <person name="Walker R."/>
            <person name="Walters P."/>
            <person name="Elshahed M.S."/>
            <person name="Youssef N.H."/>
        </authorList>
    </citation>
    <scope>NUCLEOTIDE SEQUENCE</scope>
    <source>
        <strain evidence="2">Zod_Metabat.24</strain>
    </source>
</reference>
<evidence type="ECO:0000313" key="2">
    <source>
        <dbReference type="EMBL" id="MBN1572520.1"/>
    </source>
</evidence>
<reference evidence="2" key="2">
    <citation type="submission" date="2021-01" db="EMBL/GenBank/DDBJ databases">
        <authorList>
            <person name="Hahn C.R."/>
            <person name="Youssef N.H."/>
            <person name="Elshahed M."/>
        </authorList>
    </citation>
    <scope>NUCLEOTIDE SEQUENCE</scope>
    <source>
        <strain evidence="2">Zod_Metabat.24</strain>
    </source>
</reference>
<evidence type="ECO:0000259" key="1">
    <source>
        <dbReference type="Pfam" id="PF12697"/>
    </source>
</evidence>
<dbReference type="InterPro" id="IPR029058">
    <property type="entry name" value="AB_hydrolase_fold"/>
</dbReference>
<name>A0A9D8KE19_9DELT</name>
<keyword evidence="2" id="KW-0378">Hydrolase</keyword>
<evidence type="ECO:0000313" key="3">
    <source>
        <dbReference type="Proteomes" id="UP000809273"/>
    </source>
</evidence>
<gene>
    <name evidence="2" type="ORF">JW984_04905</name>
</gene>
<proteinExistence type="predicted"/>
<accession>A0A9D8KE19</accession>
<dbReference type="Pfam" id="PF12697">
    <property type="entry name" value="Abhydrolase_6"/>
    <property type="match status" value="1"/>
</dbReference>
<dbReference type="InterPro" id="IPR000073">
    <property type="entry name" value="AB_hydrolase_1"/>
</dbReference>
<dbReference type="GO" id="GO:0016787">
    <property type="term" value="F:hydrolase activity"/>
    <property type="evidence" value="ECO:0007669"/>
    <property type="project" value="UniProtKB-KW"/>
</dbReference>
<comment type="caution">
    <text evidence="2">The sequence shown here is derived from an EMBL/GenBank/DDBJ whole genome shotgun (WGS) entry which is preliminary data.</text>
</comment>
<dbReference type="Proteomes" id="UP000809273">
    <property type="component" value="Unassembled WGS sequence"/>
</dbReference>
<dbReference type="PANTHER" id="PTHR42103">
    <property type="entry name" value="ALPHA/BETA-HYDROLASES SUPERFAMILY PROTEIN"/>
    <property type="match status" value="1"/>
</dbReference>
<dbReference type="SUPFAM" id="SSF53474">
    <property type="entry name" value="alpha/beta-Hydrolases"/>
    <property type="match status" value="1"/>
</dbReference>
<feature type="domain" description="AB hydrolase-1" evidence="1">
    <location>
        <begin position="59"/>
        <end position="154"/>
    </location>
</feature>